<accession>A0ABT7WIH6</accession>
<dbReference type="EMBL" id="JAUDUY010000013">
    <property type="protein sequence ID" value="MDM9632715.1"/>
    <property type="molecule type" value="Genomic_DNA"/>
</dbReference>
<dbReference type="Proteomes" id="UP001174839">
    <property type="component" value="Unassembled WGS sequence"/>
</dbReference>
<keyword evidence="2" id="KW-1185">Reference proteome</keyword>
<dbReference type="InterPro" id="IPR025737">
    <property type="entry name" value="FApF"/>
</dbReference>
<dbReference type="RefSeq" id="WP_289726078.1">
    <property type="nucleotide sequence ID" value="NZ_JAUDUY010000013.1"/>
</dbReference>
<gene>
    <name evidence="1" type="ORF">QU605_14650</name>
</gene>
<comment type="caution">
    <text evidence="1">The sequence shown here is derived from an EMBL/GenBank/DDBJ whole genome shotgun (WGS) entry which is preliminary data.</text>
</comment>
<proteinExistence type="predicted"/>
<reference evidence="1" key="1">
    <citation type="submission" date="2023-06" db="EMBL/GenBank/DDBJ databases">
        <title>Robiginitalea aurantiacus sp. nov. and Algoriphagus sediminis sp. nov., isolated from coastal sediment.</title>
        <authorList>
            <person name="Zhou Z.Y."/>
            <person name="An J."/>
            <person name="Jia Y.W."/>
            <person name="Du Z.J."/>
        </authorList>
    </citation>
    <scope>NUCLEOTIDE SEQUENCE</scope>
    <source>
        <strain evidence="1">M39</strain>
    </source>
</reference>
<sequence>MKQPIFILFLFFLILPGHLCTLQGQELEPRTLTNLPRGLNFIAAGYAFASGNTLLDPSLPLDDFNGNINTVILAYARSIDFMGKSGKIDAVLPIAGGDYTGVFEGEDFTDSYTGLGDLRVRAAINITGAPSLDREEFKAYTQTLVSGLAIQLIIPTGNYKKEQLPNLGSNRFVLRLNYGVSYTINRWVLEGRAGVWFFNENPAFLGDNTLRQNPLWVLKGSLIRSLKKEGMWMAFSVGYGYGAQSFINGNSRNALVSQLRLALNFTLPLNPNHILNFTVGSGIRFKQGSDFDVFGMSYRFRWADKVRSK</sequence>
<organism evidence="1 2">
    <name type="scientific">Robiginitalea aurantiaca</name>
    <dbReference type="NCBI Taxonomy" id="3056915"/>
    <lineage>
        <taxon>Bacteria</taxon>
        <taxon>Pseudomonadati</taxon>
        <taxon>Bacteroidota</taxon>
        <taxon>Flavobacteriia</taxon>
        <taxon>Flavobacteriales</taxon>
        <taxon>Flavobacteriaceae</taxon>
        <taxon>Robiginitalea</taxon>
    </lineage>
</organism>
<name>A0ABT7WIH6_9FLAO</name>
<evidence type="ECO:0000313" key="1">
    <source>
        <dbReference type="EMBL" id="MDM9632715.1"/>
    </source>
</evidence>
<evidence type="ECO:0000313" key="2">
    <source>
        <dbReference type="Proteomes" id="UP001174839"/>
    </source>
</evidence>
<protein>
    <submittedName>
        <fullName evidence="1">Transporter</fullName>
    </submittedName>
</protein>
<dbReference type="Pfam" id="PF13557">
    <property type="entry name" value="Phenol_MetA_deg"/>
    <property type="match status" value="1"/>
</dbReference>